<accession>A0A9P6E647</accession>
<proteinExistence type="predicted"/>
<dbReference type="Proteomes" id="UP000807306">
    <property type="component" value="Unassembled WGS sequence"/>
</dbReference>
<protein>
    <submittedName>
        <fullName evidence="1">Uncharacterized protein</fullName>
    </submittedName>
</protein>
<evidence type="ECO:0000313" key="1">
    <source>
        <dbReference type="EMBL" id="KAF9523195.1"/>
    </source>
</evidence>
<dbReference type="AlphaFoldDB" id="A0A9P6E647"/>
<dbReference type="EMBL" id="MU157923">
    <property type="protein sequence ID" value="KAF9523195.1"/>
    <property type="molecule type" value="Genomic_DNA"/>
</dbReference>
<name>A0A9P6E647_9AGAR</name>
<organism evidence="1 2">
    <name type="scientific">Crepidotus variabilis</name>
    <dbReference type="NCBI Taxonomy" id="179855"/>
    <lineage>
        <taxon>Eukaryota</taxon>
        <taxon>Fungi</taxon>
        <taxon>Dikarya</taxon>
        <taxon>Basidiomycota</taxon>
        <taxon>Agaricomycotina</taxon>
        <taxon>Agaricomycetes</taxon>
        <taxon>Agaricomycetidae</taxon>
        <taxon>Agaricales</taxon>
        <taxon>Agaricineae</taxon>
        <taxon>Crepidotaceae</taxon>
        <taxon>Crepidotus</taxon>
    </lineage>
</organism>
<keyword evidence="2" id="KW-1185">Reference proteome</keyword>
<sequence length="478" mass="53740">MSVQTHIDAAFQFRRIKPYQPGSGTSLEGTFSDYTQNAVSHGVHFKELNWTFDSSRTFQSLLQLELDPNKWRSIEETVDVDGVDNLYNHYQQLRTFSLGMASDSDSGHERFVESNVKIVLEYVGLLLQAAMVQIVNDAGSLEDEAEFRQFLQYIQSLTIESRSTIDGQPLAIPDMLIKLDGVLLGTFELKGTRFNHRPGTSSPTILAEWMSNRKDVIGPITSTSTQEAFAWSIVAQLAAQALLNRSKMGFFTTLIGTLRIYRYQLPSAPGKPGTFWVTPNLGPDDNVQNRSDRKTLVSFTRYVLAYIYMLLLDDPTIRDYLSVNKAWNMDEMFAEAQGANPAGADQDFYLRFSRYRRRMMSDIILATPYSPPIGRILPFTSSAEVLERFGESWSDRPDRCSTHLFFIPFPIAVMVLGGQVLMSPNRGLVFKFCSSFRHIVKLQCDDSILRGNAYNVAIVIEGGNVPPSTTQIGNTTCS</sequence>
<feature type="non-terminal residue" evidence="1">
    <location>
        <position position="478"/>
    </location>
</feature>
<comment type="caution">
    <text evidence="1">The sequence shown here is derived from an EMBL/GenBank/DDBJ whole genome shotgun (WGS) entry which is preliminary data.</text>
</comment>
<evidence type="ECO:0000313" key="2">
    <source>
        <dbReference type="Proteomes" id="UP000807306"/>
    </source>
</evidence>
<gene>
    <name evidence="1" type="ORF">CPB83DRAFT_863332</name>
</gene>
<reference evidence="1" key="1">
    <citation type="submission" date="2020-11" db="EMBL/GenBank/DDBJ databases">
        <authorList>
            <consortium name="DOE Joint Genome Institute"/>
            <person name="Ahrendt S."/>
            <person name="Riley R."/>
            <person name="Andreopoulos W."/>
            <person name="Labutti K."/>
            <person name="Pangilinan J."/>
            <person name="Ruiz-Duenas F.J."/>
            <person name="Barrasa J.M."/>
            <person name="Sanchez-Garcia M."/>
            <person name="Camarero S."/>
            <person name="Miyauchi S."/>
            <person name="Serrano A."/>
            <person name="Linde D."/>
            <person name="Babiker R."/>
            <person name="Drula E."/>
            <person name="Ayuso-Fernandez I."/>
            <person name="Pacheco R."/>
            <person name="Padilla G."/>
            <person name="Ferreira P."/>
            <person name="Barriuso J."/>
            <person name="Kellner H."/>
            <person name="Castanera R."/>
            <person name="Alfaro M."/>
            <person name="Ramirez L."/>
            <person name="Pisabarro A.G."/>
            <person name="Kuo A."/>
            <person name="Tritt A."/>
            <person name="Lipzen A."/>
            <person name="He G."/>
            <person name="Yan M."/>
            <person name="Ng V."/>
            <person name="Cullen D."/>
            <person name="Martin F."/>
            <person name="Rosso M.-N."/>
            <person name="Henrissat B."/>
            <person name="Hibbett D."/>
            <person name="Martinez A.T."/>
            <person name="Grigoriev I.V."/>
        </authorList>
    </citation>
    <scope>NUCLEOTIDE SEQUENCE</scope>
    <source>
        <strain evidence="1">CBS 506.95</strain>
    </source>
</reference>